<accession>A0A0N8KM85</accession>
<sequence>MEPLTKAKSLSESVLDDILTWQFLVAWAGEGNGELQRLGWWRTDLTDELGGGDFFRRLLPKTGQWAALEAVRQAAIEHDQKIRQRLSQPDLVNTLFFWGFAVDEALADRIAVHKRSEELPSERLTLPLRLEGDFVQTDLENTLKIAGQAAAYKIVPDGRELTGEMSIAYGLRAHSLAAALLPLSDRYPMPFYRLEAPNVI</sequence>
<evidence type="ECO:0008006" key="3">
    <source>
        <dbReference type="Google" id="ProtNLM"/>
    </source>
</evidence>
<dbReference type="STRING" id="1666911.HLUCCA11_19940"/>
<dbReference type="Pfam" id="PF26412">
    <property type="entry name" value="BrxE"/>
    <property type="match status" value="1"/>
</dbReference>
<dbReference type="AlphaFoldDB" id="A0A0N8KM85"/>
<dbReference type="EMBL" id="LJZR01000040">
    <property type="protein sequence ID" value="KPQ33034.1"/>
    <property type="molecule type" value="Genomic_DNA"/>
</dbReference>
<evidence type="ECO:0000313" key="2">
    <source>
        <dbReference type="Proteomes" id="UP000050465"/>
    </source>
</evidence>
<dbReference type="Proteomes" id="UP000050465">
    <property type="component" value="Unassembled WGS sequence"/>
</dbReference>
<comment type="caution">
    <text evidence="1">The sequence shown here is derived from an EMBL/GenBank/DDBJ whole genome shotgun (WGS) entry which is preliminary data.</text>
</comment>
<dbReference type="NCBIfam" id="NF033447">
    <property type="entry name" value="BrxE_fam"/>
    <property type="match status" value="1"/>
</dbReference>
<dbReference type="InterPro" id="IPR058690">
    <property type="entry name" value="BrxE"/>
</dbReference>
<reference evidence="1 2" key="1">
    <citation type="submission" date="2015-09" db="EMBL/GenBank/DDBJ databases">
        <title>Identification and resolution of microdiversity through metagenomic sequencing of parallel consortia.</title>
        <authorList>
            <person name="Nelson W.C."/>
            <person name="Romine M.F."/>
            <person name="Lindemann S.R."/>
        </authorList>
    </citation>
    <scope>NUCLEOTIDE SEQUENCE [LARGE SCALE GENOMIC DNA]</scope>
    <source>
        <strain evidence="1">Ana</strain>
    </source>
</reference>
<proteinExistence type="predicted"/>
<protein>
    <recommendedName>
        <fullName evidence="3">BREX-6 system BrxE protein</fullName>
    </recommendedName>
</protein>
<dbReference type="NCBIfam" id="NF033448">
    <property type="entry name" value="BREX_6_BrxE"/>
    <property type="match status" value="1"/>
</dbReference>
<organism evidence="1 2">
    <name type="scientific">Phormidesmis priestleyi Ana</name>
    <dbReference type="NCBI Taxonomy" id="1666911"/>
    <lineage>
        <taxon>Bacteria</taxon>
        <taxon>Bacillati</taxon>
        <taxon>Cyanobacteriota</taxon>
        <taxon>Cyanophyceae</taxon>
        <taxon>Leptolyngbyales</taxon>
        <taxon>Leptolyngbyaceae</taxon>
        <taxon>Phormidesmis</taxon>
    </lineage>
</organism>
<evidence type="ECO:0000313" key="1">
    <source>
        <dbReference type="EMBL" id="KPQ33034.1"/>
    </source>
</evidence>
<gene>
    <name evidence="1" type="ORF">HLUCCA11_19940</name>
</gene>
<name>A0A0N8KM85_9CYAN</name>